<dbReference type="AlphaFoldDB" id="A0ABD1SLN0"/>
<proteinExistence type="predicted"/>
<dbReference type="PANTHER" id="PTHR48041:SF11">
    <property type="entry name" value="ABC TRANSPORTER G FAMILY MEMBER 16"/>
    <property type="match status" value="1"/>
</dbReference>
<evidence type="ECO:0000256" key="5">
    <source>
        <dbReference type="ARBA" id="ARBA00023136"/>
    </source>
</evidence>
<dbReference type="Gene3D" id="3.40.50.300">
    <property type="entry name" value="P-loop containing nucleotide triphosphate hydrolases"/>
    <property type="match status" value="1"/>
</dbReference>
<organism evidence="8 9">
    <name type="scientific">Forsythia ovata</name>
    <dbReference type="NCBI Taxonomy" id="205694"/>
    <lineage>
        <taxon>Eukaryota</taxon>
        <taxon>Viridiplantae</taxon>
        <taxon>Streptophyta</taxon>
        <taxon>Embryophyta</taxon>
        <taxon>Tracheophyta</taxon>
        <taxon>Spermatophyta</taxon>
        <taxon>Magnoliopsida</taxon>
        <taxon>eudicotyledons</taxon>
        <taxon>Gunneridae</taxon>
        <taxon>Pentapetalae</taxon>
        <taxon>asterids</taxon>
        <taxon>lamiids</taxon>
        <taxon>Lamiales</taxon>
        <taxon>Oleaceae</taxon>
        <taxon>Forsythieae</taxon>
        <taxon>Forsythia</taxon>
    </lineage>
</organism>
<dbReference type="SUPFAM" id="SSF52540">
    <property type="entry name" value="P-loop containing nucleoside triphosphate hydrolases"/>
    <property type="match status" value="1"/>
</dbReference>
<evidence type="ECO:0000256" key="2">
    <source>
        <dbReference type="ARBA" id="ARBA00022448"/>
    </source>
</evidence>
<dbReference type="EMBL" id="JBFOLJ010000010">
    <property type="protein sequence ID" value="KAL2501540.1"/>
    <property type="molecule type" value="Genomic_DNA"/>
</dbReference>
<dbReference type="InterPro" id="IPR050352">
    <property type="entry name" value="ABCG_transporters"/>
</dbReference>
<evidence type="ECO:0000313" key="9">
    <source>
        <dbReference type="Proteomes" id="UP001604277"/>
    </source>
</evidence>
<keyword evidence="4" id="KW-1133">Transmembrane helix</keyword>
<dbReference type="Pfam" id="PF00005">
    <property type="entry name" value="ABC_tran"/>
    <property type="match status" value="1"/>
</dbReference>
<evidence type="ECO:0000256" key="6">
    <source>
        <dbReference type="SAM" id="MobiDB-lite"/>
    </source>
</evidence>
<dbReference type="InterPro" id="IPR027417">
    <property type="entry name" value="P-loop_NTPase"/>
</dbReference>
<keyword evidence="3" id="KW-0812">Transmembrane</keyword>
<keyword evidence="9" id="KW-1185">Reference proteome</keyword>
<evidence type="ECO:0000313" key="8">
    <source>
        <dbReference type="EMBL" id="KAL2501540.1"/>
    </source>
</evidence>
<dbReference type="PANTHER" id="PTHR48041">
    <property type="entry name" value="ABC TRANSPORTER G FAMILY MEMBER 28"/>
    <property type="match status" value="1"/>
</dbReference>
<dbReference type="InterPro" id="IPR003439">
    <property type="entry name" value="ABC_transporter-like_ATP-bd"/>
</dbReference>
<evidence type="ECO:0000256" key="1">
    <source>
        <dbReference type="ARBA" id="ARBA00004141"/>
    </source>
</evidence>
<feature type="domain" description="ABC transporter" evidence="7">
    <location>
        <begin position="74"/>
        <end position="111"/>
    </location>
</feature>
<evidence type="ECO:0000256" key="4">
    <source>
        <dbReference type="ARBA" id="ARBA00022989"/>
    </source>
</evidence>
<dbReference type="GO" id="GO:0016020">
    <property type="term" value="C:membrane"/>
    <property type="evidence" value="ECO:0007669"/>
    <property type="project" value="UniProtKB-SubCell"/>
</dbReference>
<name>A0ABD1SLN0_9LAMI</name>
<keyword evidence="2" id="KW-0813">Transport</keyword>
<protein>
    <submittedName>
        <fullName evidence="8">ABC transporter domain-containing protein</fullName>
    </submittedName>
</protein>
<evidence type="ECO:0000259" key="7">
    <source>
        <dbReference type="Pfam" id="PF00005"/>
    </source>
</evidence>
<evidence type="ECO:0000256" key="3">
    <source>
        <dbReference type="ARBA" id="ARBA00022692"/>
    </source>
</evidence>
<feature type="region of interest" description="Disordered" evidence="6">
    <location>
        <begin position="124"/>
        <end position="152"/>
    </location>
</feature>
<comment type="subcellular location">
    <subcellularLocation>
        <location evidence="1">Membrane</location>
        <topology evidence="1">Multi-pass membrane protein</topology>
    </subcellularLocation>
</comment>
<keyword evidence="5" id="KW-0472">Membrane</keyword>
<sequence>MAAVRDSMLPRFLKLLKRPRMMIMLNPLKVFHQLPGLIQQQRSSWPTLFQGRNATTTADPVTGEMFFMRTKVLLNDISGEAHDGEIMAVMGASGSGKSTLVDALANRMAKESLQTPQKSLQILEKNVSPSFNRSARPPECCESSGMAPPPLS</sequence>
<reference evidence="9" key="1">
    <citation type="submission" date="2024-07" db="EMBL/GenBank/DDBJ databases">
        <title>Two chromosome-level genome assemblies of Korean endemic species Abeliophyllum distichum and Forsythia ovata (Oleaceae).</title>
        <authorList>
            <person name="Jang H."/>
        </authorList>
    </citation>
    <scope>NUCLEOTIDE SEQUENCE [LARGE SCALE GENOMIC DNA]</scope>
</reference>
<accession>A0ABD1SLN0</accession>
<gene>
    <name evidence="8" type="ORF">Fot_35388</name>
</gene>
<dbReference type="Proteomes" id="UP001604277">
    <property type="component" value="Unassembled WGS sequence"/>
</dbReference>
<comment type="caution">
    <text evidence="8">The sequence shown here is derived from an EMBL/GenBank/DDBJ whole genome shotgun (WGS) entry which is preliminary data.</text>
</comment>